<reference evidence="2" key="1">
    <citation type="submission" date="2019-02" db="EMBL/GenBank/DDBJ databases">
        <authorList>
            <person name="Li S.-H."/>
        </authorList>
    </citation>
    <scope>NUCLEOTIDE SEQUENCE</scope>
    <source>
        <strain evidence="2">IMCC14734</strain>
    </source>
</reference>
<dbReference type="SUPFAM" id="SSF54427">
    <property type="entry name" value="NTF2-like"/>
    <property type="match status" value="1"/>
</dbReference>
<dbReference type="Pfam" id="PF13577">
    <property type="entry name" value="SnoaL_4"/>
    <property type="match status" value="1"/>
</dbReference>
<keyword evidence="3" id="KW-1185">Reference proteome</keyword>
<evidence type="ECO:0000259" key="1">
    <source>
        <dbReference type="Pfam" id="PF13577"/>
    </source>
</evidence>
<evidence type="ECO:0000313" key="2">
    <source>
        <dbReference type="EMBL" id="MCX2981934.1"/>
    </source>
</evidence>
<accession>A0ABT3TIV7</accession>
<dbReference type="InterPro" id="IPR037401">
    <property type="entry name" value="SnoaL-like"/>
</dbReference>
<protein>
    <submittedName>
        <fullName evidence="2">Nuclear transport factor 2 family protein</fullName>
    </submittedName>
</protein>
<feature type="domain" description="SnoaL-like" evidence="1">
    <location>
        <begin position="12"/>
        <end position="133"/>
    </location>
</feature>
<sequence>MAIDIGKISALEEIADRIAIQDVLHNHSRGLDRGDVACIRACYWPDAEVDYGSFKGSAHVFAEAVVPALTAAYELTHHAVTNTLVHFFMHQARTESYVTASHLMIGAKREMIFSGRYLDTLVRHGDQWKLQHRLVVMDWSRERKLSDARESESFVDLHKGSNGMEDPLYDFLGIGG</sequence>
<evidence type="ECO:0000313" key="3">
    <source>
        <dbReference type="Proteomes" id="UP001143362"/>
    </source>
</evidence>
<comment type="caution">
    <text evidence="2">The sequence shown here is derived from an EMBL/GenBank/DDBJ whole genome shotgun (WGS) entry which is preliminary data.</text>
</comment>
<dbReference type="RefSeq" id="WP_279245929.1">
    <property type="nucleotide sequence ID" value="NZ_SHNN01000002.1"/>
</dbReference>
<gene>
    <name evidence="2" type="ORF">EYC98_13815</name>
</gene>
<name>A0ABT3TIV7_9GAMM</name>
<dbReference type="InterPro" id="IPR032710">
    <property type="entry name" value="NTF2-like_dom_sf"/>
</dbReference>
<dbReference type="Gene3D" id="3.10.450.50">
    <property type="match status" value="1"/>
</dbReference>
<dbReference type="Proteomes" id="UP001143362">
    <property type="component" value="Unassembled WGS sequence"/>
</dbReference>
<dbReference type="EMBL" id="SHNN01000002">
    <property type="protein sequence ID" value="MCX2981934.1"/>
    <property type="molecule type" value="Genomic_DNA"/>
</dbReference>
<proteinExistence type="predicted"/>
<dbReference type="CDD" id="cd00531">
    <property type="entry name" value="NTF2_like"/>
    <property type="match status" value="1"/>
</dbReference>
<organism evidence="2 3">
    <name type="scientific">Candidatus Litorirhabdus singularis</name>
    <dbReference type="NCBI Taxonomy" id="2518993"/>
    <lineage>
        <taxon>Bacteria</taxon>
        <taxon>Pseudomonadati</taxon>
        <taxon>Pseudomonadota</taxon>
        <taxon>Gammaproteobacteria</taxon>
        <taxon>Cellvibrionales</taxon>
        <taxon>Halieaceae</taxon>
        <taxon>Candidatus Litorirhabdus</taxon>
    </lineage>
</organism>